<gene>
    <name evidence="1" type="ORF">C8F04DRAFT_1268583</name>
</gene>
<accession>A0AAD6SH28</accession>
<proteinExistence type="predicted"/>
<dbReference type="Proteomes" id="UP001218188">
    <property type="component" value="Unassembled WGS sequence"/>
</dbReference>
<reference evidence="1" key="1">
    <citation type="submission" date="2023-03" db="EMBL/GenBank/DDBJ databases">
        <title>Massive genome expansion in bonnet fungi (Mycena s.s.) driven by repeated elements and novel gene families across ecological guilds.</title>
        <authorList>
            <consortium name="Lawrence Berkeley National Laboratory"/>
            <person name="Harder C.B."/>
            <person name="Miyauchi S."/>
            <person name="Viragh M."/>
            <person name="Kuo A."/>
            <person name="Thoen E."/>
            <person name="Andreopoulos B."/>
            <person name="Lu D."/>
            <person name="Skrede I."/>
            <person name="Drula E."/>
            <person name="Henrissat B."/>
            <person name="Morin E."/>
            <person name="Kohler A."/>
            <person name="Barry K."/>
            <person name="LaButti K."/>
            <person name="Morin E."/>
            <person name="Salamov A."/>
            <person name="Lipzen A."/>
            <person name="Mereny Z."/>
            <person name="Hegedus B."/>
            <person name="Baldrian P."/>
            <person name="Stursova M."/>
            <person name="Weitz H."/>
            <person name="Taylor A."/>
            <person name="Grigoriev I.V."/>
            <person name="Nagy L.G."/>
            <person name="Martin F."/>
            <person name="Kauserud H."/>
        </authorList>
    </citation>
    <scope>NUCLEOTIDE SEQUENCE</scope>
    <source>
        <strain evidence="1">CBHHK200</strain>
    </source>
</reference>
<protein>
    <submittedName>
        <fullName evidence="1">Uncharacterized protein</fullName>
    </submittedName>
</protein>
<evidence type="ECO:0000313" key="1">
    <source>
        <dbReference type="EMBL" id="KAJ7025990.1"/>
    </source>
</evidence>
<dbReference type="EMBL" id="JARJCM010000145">
    <property type="protein sequence ID" value="KAJ7025990.1"/>
    <property type="molecule type" value="Genomic_DNA"/>
</dbReference>
<sequence>MSITTDLTMSVVLSPLSIIRSASSPTPRPSSTDSLMVPSSFFGPCGRAFDQSEDCGPLHGCAFEQADSPCFAARDFEAIIAYLPRIPDIASSFKRVGGCFRQHRPLFFVVEDHEEIFTSALEAQRFHIETGDPTLGIYVFTSREQAKSMFI</sequence>
<organism evidence="1 2">
    <name type="scientific">Mycena alexandri</name>
    <dbReference type="NCBI Taxonomy" id="1745969"/>
    <lineage>
        <taxon>Eukaryota</taxon>
        <taxon>Fungi</taxon>
        <taxon>Dikarya</taxon>
        <taxon>Basidiomycota</taxon>
        <taxon>Agaricomycotina</taxon>
        <taxon>Agaricomycetes</taxon>
        <taxon>Agaricomycetidae</taxon>
        <taxon>Agaricales</taxon>
        <taxon>Marasmiineae</taxon>
        <taxon>Mycenaceae</taxon>
        <taxon>Mycena</taxon>
    </lineage>
</organism>
<name>A0AAD6SH28_9AGAR</name>
<evidence type="ECO:0000313" key="2">
    <source>
        <dbReference type="Proteomes" id="UP001218188"/>
    </source>
</evidence>
<dbReference type="AlphaFoldDB" id="A0AAD6SH28"/>
<keyword evidence="2" id="KW-1185">Reference proteome</keyword>
<comment type="caution">
    <text evidence="1">The sequence shown here is derived from an EMBL/GenBank/DDBJ whole genome shotgun (WGS) entry which is preliminary data.</text>
</comment>